<feature type="transmembrane region" description="Helical" evidence="2">
    <location>
        <begin position="66"/>
        <end position="84"/>
    </location>
</feature>
<dbReference type="InterPro" id="IPR037185">
    <property type="entry name" value="EmrE-like"/>
</dbReference>
<dbReference type="EMBL" id="AKVJ01000011">
    <property type="protein sequence ID" value="EIW20009.1"/>
    <property type="molecule type" value="Genomic_DNA"/>
</dbReference>
<protein>
    <recommendedName>
        <fullName evidence="3">EamA domain-containing protein</fullName>
    </recommendedName>
</protein>
<evidence type="ECO:0000256" key="1">
    <source>
        <dbReference type="ARBA" id="ARBA00007362"/>
    </source>
</evidence>
<gene>
    <name evidence="4" type="ORF">FB4_0260</name>
</gene>
<proteinExistence type="inferred from homology"/>
<evidence type="ECO:0000313" key="5">
    <source>
        <dbReference type="Proteomes" id="UP000004324"/>
    </source>
</evidence>
<dbReference type="Pfam" id="PF00892">
    <property type="entry name" value="EamA"/>
    <property type="match status" value="2"/>
</dbReference>
<feature type="transmembrane region" description="Helical" evidence="2">
    <location>
        <begin position="122"/>
        <end position="144"/>
    </location>
</feature>
<dbReference type="InterPro" id="IPR000620">
    <property type="entry name" value="EamA_dom"/>
</dbReference>
<feature type="transmembrane region" description="Helical" evidence="2">
    <location>
        <begin position="266"/>
        <end position="285"/>
    </location>
</feature>
<evidence type="ECO:0000259" key="3">
    <source>
        <dbReference type="Pfam" id="PF00892"/>
    </source>
</evidence>
<dbReference type="Gene3D" id="1.10.3730.20">
    <property type="match status" value="1"/>
</dbReference>
<dbReference type="PATRIC" id="fig|1149862.3.peg.1151"/>
<name>I9LHM0_9FIRM</name>
<keyword evidence="2" id="KW-0472">Membrane</keyword>
<organism evidence="4 5">
    <name type="scientific">Pelosinus fermentans B4</name>
    <dbReference type="NCBI Taxonomy" id="1149862"/>
    <lineage>
        <taxon>Bacteria</taxon>
        <taxon>Bacillati</taxon>
        <taxon>Bacillota</taxon>
        <taxon>Negativicutes</taxon>
        <taxon>Selenomonadales</taxon>
        <taxon>Sporomusaceae</taxon>
        <taxon>Pelosinus</taxon>
    </lineage>
</organism>
<feature type="transmembrane region" description="Helical" evidence="2">
    <location>
        <begin position="31"/>
        <end position="54"/>
    </location>
</feature>
<feature type="transmembrane region" description="Helical" evidence="2">
    <location>
        <begin position="7"/>
        <end position="25"/>
    </location>
</feature>
<dbReference type="InterPro" id="IPR052756">
    <property type="entry name" value="Alkyne_AA_exporter"/>
</dbReference>
<accession>I9LHM0</accession>
<reference evidence="4 5" key="1">
    <citation type="journal article" date="2012" name="J. Bacteriol.">
        <title>Draft Genome Sequences for Two Metal-Reducing Pelosinus fermentans Strains Isolated from a Cr(VI)-Contaminated Site and for Type Strain R7.</title>
        <authorList>
            <person name="Brown S.D."/>
            <person name="Podar M."/>
            <person name="Klingeman D.M."/>
            <person name="Johnson C.M."/>
            <person name="Yang Z.K."/>
            <person name="Utturkar S.M."/>
            <person name="Land M.L."/>
            <person name="Mosher J.J."/>
            <person name="Hurt R.A.Jr."/>
            <person name="Phelps T.J."/>
            <person name="Palumbo A.V."/>
            <person name="Arkin A.P."/>
            <person name="Hazen T.C."/>
            <person name="Elias D.A."/>
        </authorList>
    </citation>
    <scope>NUCLEOTIDE SEQUENCE [LARGE SCALE GENOMIC DNA]</scope>
    <source>
        <strain evidence="4 5">B4</strain>
    </source>
</reference>
<keyword evidence="2" id="KW-1133">Transmembrane helix</keyword>
<dbReference type="PANTHER" id="PTHR12715">
    <property type="entry name" value="TRANSPORTER, DRUG/METABOLITE EXPORTER FAMILY"/>
    <property type="match status" value="1"/>
</dbReference>
<feature type="transmembrane region" description="Helical" evidence="2">
    <location>
        <begin position="96"/>
        <end position="115"/>
    </location>
</feature>
<feature type="domain" description="EamA" evidence="3">
    <location>
        <begin position="148"/>
        <end position="283"/>
    </location>
</feature>
<keyword evidence="5" id="KW-1185">Reference proteome</keyword>
<comment type="caution">
    <text evidence="4">The sequence shown here is derived from an EMBL/GenBank/DDBJ whole genome shotgun (WGS) entry which is preliminary data.</text>
</comment>
<evidence type="ECO:0000256" key="2">
    <source>
        <dbReference type="SAM" id="Phobius"/>
    </source>
</evidence>
<dbReference type="OrthoDB" id="9809509at2"/>
<feature type="transmembrane region" description="Helical" evidence="2">
    <location>
        <begin position="173"/>
        <end position="197"/>
    </location>
</feature>
<evidence type="ECO:0000313" key="4">
    <source>
        <dbReference type="EMBL" id="EIW20009.1"/>
    </source>
</evidence>
<dbReference type="AlphaFoldDB" id="I9LHM0"/>
<keyword evidence="2" id="KW-0812">Transmembrane</keyword>
<feature type="transmembrane region" description="Helical" evidence="2">
    <location>
        <begin position="150"/>
        <end position="166"/>
    </location>
</feature>
<sequence>MKIRDSFHPYAMITIIFWSLAYVLTRLTLQYFTAFSLGFLRYFAASCSLAFIAILFKMKPPRKNDFLWFLSAGTFGFFFYMITFNKGMETVTASTSSVIIATVPIITALIARFIYKEKLNNIQWIAIVIEFIGVIALTLINGVFSINTGLFWLLLAALALSIYNLLQRKLTKTYTALQTSAFSIFFGTIMLTIFLPVSIDEAMHAPSIQLFYIAILGIFSSAIAYVAWSQAFAKAKQTSLVSNYMFITPFLTSILGFLIANEIPDFATLIGGGIIIFGVLVFNFSEKINGRLNHKNVNLKN</sequence>
<comment type="similarity">
    <text evidence="1">Belongs to the EamA transporter family.</text>
</comment>
<feature type="transmembrane region" description="Helical" evidence="2">
    <location>
        <begin position="240"/>
        <end position="260"/>
    </location>
</feature>
<dbReference type="SUPFAM" id="SSF103481">
    <property type="entry name" value="Multidrug resistance efflux transporter EmrE"/>
    <property type="match status" value="2"/>
</dbReference>
<dbReference type="Proteomes" id="UP000004324">
    <property type="component" value="Unassembled WGS sequence"/>
</dbReference>
<dbReference type="GO" id="GO:0016020">
    <property type="term" value="C:membrane"/>
    <property type="evidence" value="ECO:0007669"/>
    <property type="project" value="InterPro"/>
</dbReference>
<dbReference type="PANTHER" id="PTHR12715:SF4">
    <property type="entry name" value="EAMA DOMAIN-CONTAINING PROTEIN"/>
    <property type="match status" value="1"/>
</dbReference>
<feature type="domain" description="EamA" evidence="3">
    <location>
        <begin position="10"/>
        <end position="138"/>
    </location>
</feature>
<feature type="transmembrane region" description="Helical" evidence="2">
    <location>
        <begin position="209"/>
        <end position="228"/>
    </location>
</feature>